<sequence>MSRATATRIPEDFAPSPALMQYARDQGVANVDRMLEDFRDFWSAKSGKDATKMDWAATWRLWARKEGDKAKEAAAREQRYQQRFAAPTGLLTNSQRKGMERGRFKEEEKSPEVPLTPEQREFAAAALKRMGIHRSMQ</sequence>
<reference evidence="2" key="1">
    <citation type="journal article" date="2014" name="Int. J. Syst. Evol. Microbiol.">
        <title>Complete genome sequence of Corynebacterium casei LMG S-19264T (=DSM 44701T), isolated from a smear-ripened cheese.</title>
        <authorList>
            <consortium name="US DOE Joint Genome Institute (JGI-PGF)"/>
            <person name="Walter F."/>
            <person name="Albersmeier A."/>
            <person name="Kalinowski J."/>
            <person name="Ruckert C."/>
        </authorList>
    </citation>
    <scope>NUCLEOTIDE SEQUENCE</scope>
    <source>
        <strain evidence="2">CGMCC 1.15493</strain>
    </source>
</reference>
<dbReference type="AlphaFoldDB" id="A0A916Y4H9"/>
<keyword evidence="3" id="KW-1185">Reference proteome</keyword>
<comment type="caution">
    <text evidence="2">The sequence shown here is derived from an EMBL/GenBank/DDBJ whole genome shotgun (WGS) entry which is preliminary data.</text>
</comment>
<proteinExistence type="predicted"/>
<protein>
    <submittedName>
        <fullName evidence="2">Uncharacterized protein</fullName>
    </submittedName>
</protein>
<dbReference type="EMBL" id="BMJJ01000009">
    <property type="protein sequence ID" value="GGD30939.1"/>
    <property type="molecule type" value="Genomic_DNA"/>
</dbReference>
<evidence type="ECO:0000256" key="1">
    <source>
        <dbReference type="SAM" id="MobiDB-lite"/>
    </source>
</evidence>
<gene>
    <name evidence="2" type="ORF">GCM10011335_37480</name>
</gene>
<dbReference type="RefSeq" id="WP_188853635.1">
    <property type="nucleotide sequence ID" value="NZ_BMJJ01000009.1"/>
</dbReference>
<dbReference type="Proteomes" id="UP000613160">
    <property type="component" value="Unassembled WGS sequence"/>
</dbReference>
<organism evidence="2 3">
    <name type="scientific">Aureimonas glaciei</name>
    <dbReference type="NCBI Taxonomy" id="1776957"/>
    <lineage>
        <taxon>Bacteria</taxon>
        <taxon>Pseudomonadati</taxon>
        <taxon>Pseudomonadota</taxon>
        <taxon>Alphaproteobacteria</taxon>
        <taxon>Hyphomicrobiales</taxon>
        <taxon>Aurantimonadaceae</taxon>
        <taxon>Aureimonas</taxon>
    </lineage>
</organism>
<evidence type="ECO:0000313" key="2">
    <source>
        <dbReference type="EMBL" id="GGD30939.1"/>
    </source>
</evidence>
<name>A0A916Y4H9_9HYPH</name>
<accession>A0A916Y4H9</accession>
<evidence type="ECO:0000313" key="3">
    <source>
        <dbReference type="Proteomes" id="UP000613160"/>
    </source>
</evidence>
<feature type="region of interest" description="Disordered" evidence="1">
    <location>
        <begin position="86"/>
        <end position="118"/>
    </location>
</feature>
<reference evidence="2" key="2">
    <citation type="submission" date="2020-09" db="EMBL/GenBank/DDBJ databases">
        <authorList>
            <person name="Sun Q."/>
            <person name="Zhou Y."/>
        </authorList>
    </citation>
    <scope>NUCLEOTIDE SEQUENCE</scope>
    <source>
        <strain evidence="2">CGMCC 1.15493</strain>
    </source>
</reference>
<feature type="compositionally biased region" description="Basic and acidic residues" evidence="1">
    <location>
        <begin position="97"/>
        <end position="111"/>
    </location>
</feature>